<accession>A0A6A6BUX2</accession>
<feature type="compositionally biased region" description="Low complexity" evidence="1">
    <location>
        <begin position="508"/>
        <end position="544"/>
    </location>
</feature>
<dbReference type="OrthoDB" id="5402147at2759"/>
<proteinExistence type="predicted"/>
<evidence type="ECO:0000313" key="3">
    <source>
        <dbReference type="Proteomes" id="UP000799438"/>
    </source>
</evidence>
<feature type="compositionally biased region" description="Basic residues" evidence="1">
    <location>
        <begin position="189"/>
        <end position="199"/>
    </location>
</feature>
<dbReference type="EMBL" id="ML995474">
    <property type="protein sequence ID" value="KAF2147075.1"/>
    <property type="molecule type" value="Genomic_DNA"/>
</dbReference>
<feature type="region of interest" description="Disordered" evidence="1">
    <location>
        <begin position="399"/>
        <end position="429"/>
    </location>
</feature>
<feature type="region of interest" description="Disordered" evidence="1">
    <location>
        <begin position="451"/>
        <end position="478"/>
    </location>
</feature>
<feature type="region of interest" description="Disordered" evidence="1">
    <location>
        <begin position="236"/>
        <end position="293"/>
    </location>
</feature>
<protein>
    <submittedName>
        <fullName evidence="2">Uncharacterized protein</fullName>
    </submittedName>
</protein>
<feature type="compositionally biased region" description="Acidic residues" evidence="1">
    <location>
        <begin position="93"/>
        <end position="115"/>
    </location>
</feature>
<feature type="region of interest" description="Disordered" evidence="1">
    <location>
        <begin position="499"/>
        <end position="554"/>
    </location>
</feature>
<feature type="region of interest" description="Disordered" evidence="1">
    <location>
        <begin position="605"/>
        <end position="655"/>
    </location>
</feature>
<dbReference type="AlphaFoldDB" id="A0A6A6BUX2"/>
<feature type="compositionally biased region" description="Polar residues" evidence="1">
    <location>
        <begin position="21"/>
        <end position="35"/>
    </location>
</feature>
<gene>
    <name evidence="2" type="ORF">K452DRAFT_347925</name>
</gene>
<feature type="compositionally biased region" description="Low complexity" evidence="1">
    <location>
        <begin position="51"/>
        <end position="73"/>
    </location>
</feature>
<evidence type="ECO:0000256" key="1">
    <source>
        <dbReference type="SAM" id="MobiDB-lite"/>
    </source>
</evidence>
<keyword evidence="3" id="KW-1185">Reference proteome</keyword>
<feature type="compositionally biased region" description="Polar residues" evidence="1">
    <location>
        <begin position="405"/>
        <end position="429"/>
    </location>
</feature>
<dbReference type="Proteomes" id="UP000799438">
    <property type="component" value="Unassembled WGS sequence"/>
</dbReference>
<feature type="compositionally biased region" description="Low complexity" evidence="1">
    <location>
        <begin position="1"/>
        <end position="15"/>
    </location>
</feature>
<feature type="compositionally biased region" description="Acidic residues" evidence="1">
    <location>
        <begin position="122"/>
        <end position="133"/>
    </location>
</feature>
<name>A0A6A6BUX2_9PEZI</name>
<dbReference type="RefSeq" id="XP_033402783.1">
    <property type="nucleotide sequence ID" value="XM_033545503.1"/>
</dbReference>
<sequence>MAFQQPQRPRVARPPSFSYPAPQQSIDAQPLSSPQQRKRPLDESEEWVLFSPSAASSTTRSHTASTRRSPRTAGISRFSDFASIDTAARSDRYEEDDEDEDEDEDEEDDDDDNDDITCQGTEDGETEELDSLDDGLRAFHEPSEHSLRPDESTQTVFPTHDGLGTFPASNSAMQEQLWQFERYNASSRYSKHQRRRSSVQRKLDALQEQEENSEQNERVRRIEKWRLEQSRALLDEIERETRRRRRMSRASLAKSTTTAEMEAGPSVSATNVDAAEEGNSSSAAQEEGAPENESFWQRFTRRVIRDLMGIDENLLSVILGESLPTEAAAAEALSLSRSIPNRSATQPQTTGSEVALYPGDTWEHRLLERIARELGILVHQLSEHPGAFTTYLRAQEPPPYAGIANATTTSKSENTQDQGSSRSNTAYTVDSAALPTTSYSEAALWGIEEEPEPPPAAAAAATTPAQPTTTAQPDPARRDREYWEQDLDVRMVFNFLKGRFSSRPPSPTNASSTTTTAASSTHASTTSPTPPASAAAAVADQTSTPHHHHHPAATRAALIRQHHPLVGRNLAASRAPAATTPTTTPTAQAQTAAPVATLTTVNVTRRDRAQQQQRARHGHSHSSCASQSTKKSKRSAGGSSRCYWDLGGSGVSVGS</sequence>
<feature type="compositionally biased region" description="Low complexity" evidence="1">
    <location>
        <begin position="457"/>
        <end position="474"/>
    </location>
</feature>
<feature type="compositionally biased region" description="Basic and acidic residues" evidence="1">
    <location>
        <begin position="134"/>
        <end position="151"/>
    </location>
</feature>
<organism evidence="2 3">
    <name type="scientific">Aplosporella prunicola CBS 121167</name>
    <dbReference type="NCBI Taxonomy" id="1176127"/>
    <lineage>
        <taxon>Eukaryota</taxon>
        <taxon>Fungi</taxon>
        <taxon>Dikarya</taxon>
        <taxon>Ascomycota</taxon>
        <taxon>Pezizomycotina</taxon>
        <taxon>Dothideomycetes</taxon>
        <taxon>Dothideomycetes incertae sedis</taxon>
        <taxon>Botryosphaeriales</taxon>
        <taxon>Aplosporellaceae</taxon>
        <taxon>Aplosporella</taxon>
    </lineage>
</organism>
<evidence type="ECO:0000313" key="2">
    <source>
        <dbReference type="EMBL" id="KAF2147075.1"/>
    </source>
</evidence>
<dbReference type="GeneID" id="54303011"/>
<feature type="region of interest" description="Disordered" evidence="1">
    <location>
        <begin position="185"/>
        <end position="218"/>
    </location>
</feature>
<reference evidence="2" key="1">
    <citation type="journal article" date="2020" name="Stud. Mycol.">
        <title>101 Dothideomycetes genomes: a test case for predicting lifestyles and emergence of pathogens.</title>
        <authorList>
            <person name="Haridas S."/>
            <person name="Albert R."/>
            <person name="Binder M."/>
            <person name="Bloem J."/>
            <person name="Labutti K."/>
            <person name="Salamov A."/>
            <person name="Andreopoulos B."/>
            <person name="Baker S."/>
            <person name="Barry K."/>
            <person name="Bills G."/>
            <person name="Bluhm B."/>
            <person name="Cannon C."/>
            <person name="Castanera R."/>
            <person name="Culley D."/>
            <person name="Daum C."/>
            <person name="Ezra D."/>
            <person name="Gonzalez J."/>
            <person name="Henrissat B."/>
            <person name="Kuo A."/>
            <person name="Liang C."/>
            <person name="Lipzen A."/>
            <person name="Lutzoni F."/>
            <person name="Magnuson J."/>
            <person name="Mondo S."/>
            <person name="Nolan M."/>
            <person name="Ohm R."/>
            <person name="Pangilinan J."/>
            <person name="Park H.-J."/>
            <person name="Ramirez L."/>
            <person name="Alfaro M."/>
            <person name="Sun H."/>
            <person name="Tritt A."/>
            <person name="Yoshinaga Y."/>
            <person name="Zwiers L.-H."/>
            <person name="Turgeon B."/>
            <person name="Goodwin S."/>
            <person name="Spatafora J."/>
            <person name="Crous P."/>
            <person name="Grigoriev I."/>
        </authorList>
    </citation>
    <scope>NUCLEOTIDE SEQUENCE</scope>
    <source>
        <strain evidence="2">CBS 121167</strain>
    </source>
</reference>
<feature type="region of interest" description="Disordered" evidence="1">
    <location>
        <begin position="1"/>
        <end position="168"/>
    </location>
</feature>
<feature type="region of interest" description="Disordered" evidence="1">
    <location>
        <begin position="574"/>
        <end position="593"/>
    </location>
</feature>